<dbReference type="OrthoDB" id="9800207at2"/>
<keyword evidence="10" id="KW-1185">Reference proteome</keyword>
<dbReference type="Pfam" id="PF04403">
    <property type="entry name" value="PqiA"/>
    <property type="match status" value="2"/>
</dbReference>
<feature type="transmembrane region" description="Helical" evidence="8">
    <location>
        <begin position="166"/>
        <end position="183"/>
    </location>
</feature>
<evidence type="ECO:0000313" key="10">
    <source>
        <dbReference type="Proteomes" id="UP000321230"/>
    </source>
</evidence>
<dbReference type="GO" id="GO:0005886">
    <property type="term" value="C:plasma membrane"/>
    <property type="evidence" value="ECO:0007669"/>
    <property type="project" value="UniProtKB-SubCell"/>
</dbReference>
<feature type="transmembrane region" description="Helical" evidence="8">
    <location>
        <begin position="393"/>
        <end position="418"/>
    </location>
</feature>
<name>A0A511B4Q0_9PROT</name>
<keyword evidence="6 8" id="KW-0472">Membrane</keyword>
<dbReference type="AlphaFoldDB" id="A0A511B4Q0"/>
<feature type="transmembrane region" description="Helical" evidence="8">
    <location>
        <begin position="424"/>
        <end position="443"/>
    </location>
</feature>
<evidence type="ECO:0000256" key="3">
    <source>
        <dbReference type="ARBA" id="ARBA00022519"/>
    </source>
</evidence>
<keyword evidence="2" id="KW-1003">Cell membrane</keyword>
<proteinExistence type="predicted"/>
<dbReference type="RefSeq" id="WP_146798475.1">
    <property type="nucleotide sequence ID" value="NZ_BARC01000001.1"/>
</dbReference>
<feature type="transmembrane region" description="Helical" evidence="8">
    <location>
        <begin position="347"/>
        <end position="372"/>
    </location>
</feature>
<feature type="region of interest" description="Disordered" evidence="7">
    <location>
        <begin position="468"/>
        <end position="491"/>
    </location>
</feature>
<evidence type="ECO:0000256" key="8">
    <source>
        <dbReference type="SAM" id="Phobius"/>
    </source>
</evidence>
<dbReference type="InterPro" id="IPR007498">
    <property type="entry name" value="PqiA-like"/>
</dbReference>
<dbReference type="PANTHER" id="PTHR30462:SF3">
    <property type="entry name" value="INTERMEMBRANE TRANSPORT PROTEIN PQIA"/>
    <property type="match status" value="1"/>
</dbReference>
<feature type="transmembrane region" description="Helical" evidence="8">
    <location>
        <begin position="296"/>
        <end position="313"/>
    </location>
</feature>
<keyword evidence="5 8" id="KW-1133">Transmembrane helix</keyword>
<dbReference type="Proteomes" id="UP000321230">
    <property type="component" value="Unassembled WGS sequence"/>
</dbReference>
<evidence type="ECO:0000313" key="9">
    <source>
        <dbReference type="EMBL" id="GEK94692.1"/>
    </source>
</evidence>
<feature type="transmembrane region" description="Helical" evidence="8">
    <location>
        <begin position="69"/>
        <end position="98"/>
    </location>
</feature>
<evidence type="ECO:0000256" key="1">
    <source>
        <dbReference type="ARBA" id="ARBA00004533"/>
    </source>
</evidence>
<accession>A0A511B4Q0</accession>
<evidence type="ECO:0000256" key="6">
    <source>
        <dbReference type="ARBA" id="ARBA00023136"/>
    </source>
</evidence>
<sequence>MSDRFHKRLWQRAVNVAKPQQPNSLKVVEGLRECPTCGLFQHVPRLQPGHLAECLRCGGQLARRRKTSLIGAPAAFCIASAAVYLALLFSSLMTINVYGRENTVSLLSGPVELGYQGYNAIGVLIGLVTAVMPGVVIALMGAILYGASRPHMPDWTPRLLTWYDRFRGWSMIEVYVLGVLVAYTKLVDLALVILQPGVYLLGALMLTMAATDSTFDDELIWQSRDIEPQVEDCRGRVLDVAHHDARVEPMPPIEHMLSCHACNLVLAYDHPVHQEADMGDCPRCGQILRRRKRQSLFSATSFLVAAVIFYIPANLLPVMTYTKVGHGAPSTIINGVIELWQAGMVPLALLVLFASITVPVLKIASLTIMLICTRLKKNWCLRGLSKLYRLVDIIGRWSMIDVFMISILVAVVHFAFLANVTADFGMVCFALVVILTIFAAELFDPRGMWDAAGLNGNVLKTTGKNLPSERMDAQKNLPHNTDDNDMEPERA</sequence>
<comment type="subcellular location">
    <subcellularLocation>
        <location evidence="1">Cell inner membrane</location>
    </subcellularLocation>
</comment>
<protein>
    <submittedName>
        <fullName evidence="9">Paraquat-inducible membrane protein A</fullName>
    </submittedName>
</protein>
<feature type="transmembrane region" description="Helical" evidence="8">
    <location>
        <begin position="189"/>
        <end position="210"/>
    </location>
</feature>
<dbReference type="PANTHER" id="PTHR30462">
    <property type="entry name" value="INTERMEMBRANE TRANSPORT PROTEIN PQIB-RELATED"/>
    <property type="match status" value="1"/>
</dbReference>
<comment type="caution">
    <text evidence="9">The sequence shown here is derived from an EMBL/GenBank/DDBJ whole genome shotgun (WGS) entry which is preliminary data.</text>
</comment>
<feature type="transmembrane region" description="Helical" evidence="8">
    <location>
        <begin position="118"/>
        <end position="145"/>
    </location>
</feature>
<keyword evidence="3" id="KW-0997">Cell inner membrane</keyword>
<reference evidence="9 10" key="1">
    <citation type="submission" date="2019-07" db="EMBL/GenBank/DDBJ databases">
        <title>Whole genome shotgun sequence of Gluconobacter wancherniae NBRC 103581.</title>
        <authorList>
            <person name="Hosoyama A."/>
            <person name="Uohara A."/>
            <person name="Ohji S."/>
            <person name="Ichikawa N."/>
        </authorList>
    </citation>
    <scope>NUCLEOTIDE SEQUENCE [LARGE SCALE GENOMIC DNA]</scope>
    <source>
        <strain evidence="9 10">NBRC 103581</strain>
    </source>
</reference>
<evidence type="ECO:0000256" key="2">
    <source>
        <dbReference type="ARBA" id="ARBA00022475"/>
    </source>
</evidence>
<evidence type="ECO:0000256" key="5">
    <source>
        <dbReference type="ARBA" id="ARBA00022989"/>
    </source>
</evidence>
<dbReference type="InterPro" id="IPR051800">
    <property type="entry name" value="PqiA-PqiB_transport"/>
</dbReference>
<gene>
    <name evidence="9" type="ORF">GWA01_24620</name>
</gene>
<keyword evidence="4 8" id="KW-0812">Transmembrane</keyword>
<dbReference type="EMBL" id="BJUZ01000004">
    <property type="protein sequence ID" value="GEK94692.1"/>
    <property type="molecule type" value="Genomic_DNA"/>
</dbReference>
<organism evidence="9 10">
    <name type="scientific">Gluconobacter wancherniae NBRC 103581</name>
    <dbReference type="NCBI Taxonomy" id="656744"/>
    <lineage>
        <taxon>Bacteria</taxon>
        <taxon>Pseudomonadati</taxon>
        <taxon>Pseudomonadota</taxon>
        <taxon>Alphaproteobacteria</taxon>
        <taxon>Acetobacterales</taxon>
        <taxon>Acetobacteraceae</taxon>
        <taxon>Gluconobacter</taxon>
    </lineage>
</organism>
<evidence type="ECO:0000256" key="4">
    <source>
        <dbReference type="ARBA" id="ARBA00022692"/>
    </source>
</evidence>
<evidence type="ECO:0000256" key="7">
    <source>
        <dbReference type="SAM" id="MobiDB-lite"/>
    </source>
</evidence>